<dbReference type="AlphaFoldDB" id="A0A4Y2SUB3"/>
<dbReference type="Proteomes" id="UP000499080">
    <property type="component" value="Unassembled WGS sequence"/>
</dbReference>
<reference evidence="1 2" key="1">
    <citation type="journal article" date="2019" name="Sci. Rep.">
        <title>Orb-weaving spider Araneus ventricosus genome elucidates the spidroin gene catalogue.</title>
        <authorList>
            <person name="Kono N."/>
            <person name="Nakamura H."/>
            <person name="Ohtoshi R."/>
            <person name="Moran D.A.P."/>
            <person name="Shinohara A."/>
            <person name="Yoshida Y."/>
            <person name="Fujiwara M."/>
            <person name="Mori M."/>
            <person name="Tomita M."/>
            <person name="Arakawa K."/>
        </authorList>
    </citation>
    <scope>NUCLEOTIDE SEQUENCE [LARGE SCALE GENOMIC DNA]</scope>
</reference>
<name>A0A4Y2SUB3_ARAVE</name>
<accession>A0A4Y2SUB3</accession>
<comment type="caution">
    <text evidence="1">The sequence shown here is derived from an EMBL/GenBank/DDBJ whole genome shotgun (WGS) entry which is preliminary data.</text>
</comment>
<sequence>MGTSNNGTRVFQQVKLKNVHRSAQAEELRRANQKLMVKGGNDTTPSKYMSSKHQPVEQMNFVSKSLQGREDDEDILSQNFSYLPTSLSPLPDVPKPPAAKGPCLGSASAAAKITVHWEIISAVICADLLCNLPQHREEVHPADHPSIQNAREN</sequence>
<gene>
    <name evidence="1" type="ORF">AVEN_1418_1</name>
</gene>
<keyword evidence="2" id="KW-1185">Reference proteome</keyword>
<evidence type="ECO:0000313" key="2">
    <source>
        <dbReference type="Proteomes" id="UP000499080"/>
    </source>
</evidence>
<evidence type="ECO:0000313" key="1">
    <source>
        <dbReference type="EMBL" id="GBN91924.1"/>
    </source>
</evidence>
<protein>
    <submittedName>
        <fullName evidence="1">Uncharacterized protein</fullName>
    </submittedName>
</protein>
<dbReference type="EMBL" id="BGPR01024128">
    <property type="protein sequence ID" value="GBN91924.1"/>
    <property type="molecule type" value="Genomic_DNA"/>
</dbReference>
<proteinExistence type="predicted"/>
<organism evidence="1 2">
    <name type="scientific">Araneus ventricosus</name>
    <name type="common">Orbweaver spider</name>
    <name type="synonym">Epeira ventricosa</name>
    <dbReference type="NCBI Taxonomy" id="182803"/>
    <lineage>
        <taxon>Eukaryota</taxon>
        <taxon>Metazoa</taxon>
        <taxon>Ecdysozoa</taxon>
        <taxon>Arthropoda</taxon>
        <taxon>Chelicerata</taxon>
        <taxon>Arachnida</taxon>
        <taxon>Araneae</taxon>
        <taxon>Araneomorphae</taxon>
        <taxon>Entelegynae</taxon>
        <taxon>Araneoidea</taxon>
        <taxon>Araneidae</taxon>
        <taxon>Araneus</taxon>
    </lineage>
</organism>